<protein>
    <submittedName>
        <fullName evidence="2">Unannotated protein</fullName>
    </submittedName>
</protein>
<dbReference type="GO" id="GO:0046872">
    <property type="term" value="F:metal ion binding"/>
    <property type="evidence" value="ECO:0007669"/>
    <property type="project" value="InterPro"/>
</dbReference>
<dbReference type="InterPro" id="IPR034660">
    <property type="entry name" value="DinB/YfiT-like"/>
</dbReference>
<organism evidence="2">
    <name type="scientific">freshwater metagenome</name>
    <dbReference type="NCBI Taxonomy" id="449393"/>
    <lineage>
        <taxon>unclassified sequences</taxon>
        <taxon>metagenomes</taxon>
        <taxon>ecological metagenomes</taxon>
    </lineage>
</organism>
<dbReference type="NCBIfam" id="TIGR03083">
    <property type="entry name" value="maleylpyruvate isomerase family mycothiol-dependent enzyme"/>
    <property type="match status" value="1"/>
</dbReference>
<feature type="domain" description="Mycothiol-dependent maleylpyruvate isomerase metal-binding" evidence="1">
    <location>
        <begin position="12"/>
        <end position="148"/>
    </location>
</feature>
<dbReference type="SUPFAM" id="SSF109854">
    <property type="entry name" value="DinB/YfiT-like putative metalloenzymes"/>
    <property type="match status" value="1"/>
</dbReference>
<dbReference type="InterPro" id="IPR036527">
    <property type="entry name" value="SCP2_sterol-bd_dom_sf"/>
</dbReference>
<sequence length="237" mass="24977">MSDPHAVLPLLHESSAHLTRTVDALTTDDWAAPSLLPGWSRAYVVAHLALNAEALTRALHGAVAGDPAPMYASQDARDRDIDELAVAGHAELRDRLLAGTTRVHDAIAAVPPEQWDASAERVPGGPTFALGAVAGMRWREVEIHHADLGTAYTHADWSPAFATALIDGMVDRARGSSDASSDGFAVHAADLGRTWTFGAETPVVTGTASSLGWWLTGRGEGHDLTTDSGVLPQIGAW</sequence>
<dbReference type="SUPFAM" id="SSF55718">
    <property type="entry name" value="SCP-like"/>
    <property type="match status" value="1"/>
</dbReference>
<gene>
    <name evidence="2" type="ORF">UFOPK2579_00216</name>
</gene>
<name>A0A6J6NP65_9ZZZZ</name>
<dbReference type="EMBL" id="CAEZXR010000014">
    <property type="protein sequence ID" value="CAB4687902.1"/>
    <property type="molecule type" value="Genomic_DNA"/>
</dbReference>
<dbReference type="InterPro" id="IPR024344">
    <property type="entry name" value="MDMPI_metal-binding"/>
</dbReference>
<reference evidence="2" key="1">
    <citation type="submission" date="2020-05" db="EMBL/GenBank/DDBJ databases">
        <authorList>
            <person name="Chiriac C."/>
            <person name="Salcher M."/>
            <person name="Ghai R."/>
            <person name="Kavagutti S V."/>
        </authorList>
    </citation>
    <scope>NUCLEOTIDE SEQUENCE</scope>
</reference>
<dbReference type="Gene3D" id="1.20.120.450">
    <property type="entry name" value="dinb family like domain"/>
    <property type="match status" value="1"/>
</dbReference>
<accession>A0A6J6NP65</accession>
<evidence type="ECO:0000313" key="2">
    <source>
        <dbReference type="EMBL" id="CAB4687902.1"/>
    </source>
</evidence>
<dbReference type="InterPro" id="IPR017517">
    <property type="entry name" value="Maleyloyr_isom"/>
</dbReference>
<evidence type="ECO:0000259" key="1">
    <source>
        <dbReference type="Pfam" id="PF11716"/>
    </source>
</evidence>
<proteinExistence type="predicted"/>
<dbReference type="Pfam" id="PF11716">
    <property type="entry name" value="MDMPI_N"/>
    <property type="match status" value="1"/>
</dbReference>
<dbReference type="AlphaFoldDB" id="A0A6J6NP65"/>